<keyword evidence="2" id="KW-1185">Reference proteome</keyword>
<evidence type="ECO:0000313" key="2">
    <source>
        <dbReference type="Proteomes" id="UP000294003"/>
    </source>
</evidence>
<gene>
    <name evidence="1" type="ORF">DL762_001791</name>
</gene>
<dbReference type="Proteomes" id="UP000294003">
    <property type="component" value="Unassembled WGS sequence"/>
</dbReference>
<dbReference type="PANTHER" id="PTHR36847:SF1">
    <property type="entry name" value="AMIDOLIGASE ENZYME"/>
    <property type="match status" value="1"/>
</dbReference>
<evidence type="ECO:0000313" key="1">
    <source>
        <dbReference type="EMBL" id="RYO92133.1"/>
    </source>
</evidence>
<sequence length="272" mass="30736">MVGGNSATTTVDGRAYKEWIVKTEDSVTADDELPHDEDDTVGVFNEKCGFHVHVGRRERGFEVLTLRKLYSLLVLGGEAILNGLLCPSRRDNFYCRDMTKVSTVIRFPRVSFDLTGRAPYEWFSRCLLVNSDDVIPDHIKEALWKVWRAKDLDEFCGCVEDHKNVGVWFGNLDSFEHFGHGKRTIEFRKAEGDLGLTEPSNMDFVITWPEVCVRLVAFAIDSDPEGFGRVINETVEALRLPSSAEKVRKFLTSLGLNNEMIRSLVARAEALS</sequence>
<dbReference type="EMBL" id="QJNS01000031">
    <property type="protein sequence ID" value="RYO92133.1"/>
    <property type="molecule type" value="Genomic_DNA"/>
</dbReference>
<organism evidence="1 2">
    <name type="scientific">Monosporascus cannonballus</name>
    <dbReference type="NCBI Taxonomy" id="155416"/>
    <lineage>
        <taxon>Eukaryota</taxon>
        <taxon>Fungi</taxon>
        <taxon>Dikarya</taxon>
        <taxon>Ascomycota</taxon>
        <taxon>Pezizomycotina</taxon>
        <taxon>Sordariomycetes</taxon>
        <taxon>Xylariomycetidae</taxon>
        <taxon>Xylariales</taxon>
        <taxon>Xylariales incertae sedis</taxon>
        <taxon>Monosporascus</taxon>
    </lineage>
</organism>
<dbReference type="PANTHER" id="PTHR36847">
    <property type="entry name" value="AMIDOLIGASE ENZYME"/>
    <property type="match status" value="1"/>
</dbReference>
<dbReference type="Pfam" id="PF12224">
    <property type="entry name" value="Amidoligase_2"/>
    <property type="match status" value="1"/>
</dbReference>
<name>A0ABY0HIG5_9PEZI</name>
<comment type="caution">
    <text evidence="1">The sequence shown here is derived from an EMBL/GenBank/DDBJ whole genome shotgun (WGS) entry which is preliminary data.</text>
</comment>
<accession>A0ABY0HIG5</accession>
<protein>
    <submittedName>
        <fullName evidence="1">Uncharacterized protein</fullName>
    </submittedName>
</protein>
<proteinExistence type="predicted"/>
<dbReference type="InterPro" id="IPR022025">
    <property type="entry name" value="Amidoligase_2"/>
</dbReference>
<reference evidence="1 2" key="1">
    <citation type="submission" date="2018-06" db="EMBL/GenBank/DDBJ databases">
        <title>Complete Genomes of Monosporascus.</title>
        <authorList>
            <person name="Robinson A.J."/>
            <person name="Natvig D.O."/>
        </authorList>
    </citation>
    <scope>NUCLEOTIDE SEQUENCE [LARGE SCALE GENOMIC DNA]</scope>
    <source>
        <strain evidence="1 2">CBS 609.92</strain>
    </source>
</reference>